<dbReference type="Pfam" id="PF11752">
    <property type="entry name" value="DUF3309"/>
    <property type="match status" value="1"/>
</dbReference>
<proteinExistence type="predicted"/>
<dbReference type="EMBL" id="JAESVB010000035">
    <property type="protein sequence ID" value="MCB8878425.1"/>
    <property type="molecule type" value="Genomic_DNA"/>
</dbReference>
<reference evidence="2" key="2">
    <citation type="submission" date="2021-01" db="EMBL/GenBank/DDBJ databases">
        <authorList>
            <person name="Mieszkin S."/>
            <person name="Pouder E."/>
            <person name="Alain K."/>
        </authorList>
    </citation>
    <scope>NUCLEOTIDE SEQUENCE</scope>
    <source>
        <strain evidence="2">HW T2.11</strain>
    </source>
</reference>
<keyword evidence="3" id="KW-1185">Reference proteome</keyword>
<dbReference type="InterPro" id="IPR021738">
    <property type="entry name" value="DUF3309"/>
</dbReference>
<comment type="caution">
    <text evidence="2">The sequence shown here is derived from an EMBL/GenBank/DDBJ whole genome shotgun (WGS) entry which is preliminary data.</text>
</comment>
<keyword evidence="1" id="KW-0472">Membrane</keyword>
<evidence type="ECO:0000313" key="3">
    <source>
        <dbReference type="Proteomes" id="UP000708298"/>
    </source>
</evidence>
<gene>
    <name evidence="2" type="ORF">ASILVAE211_24835</name>
</gene>
<keyword evidence="1" id="KW-0812">Transmembrane</keyword>
<evidence type="ECO:0008006" key="4">
    <source>
        <dbReference type="Google" id="ProtNLM"/>
    </source>
</evidence>
<dbReference type="RefSeq" id="WP_227324070.1">
    <property type="nucleotide sequence ID" value="NZ_JAESVB010000035.1"/>
</dbReference>
<dbReference type="Proteomes" id="UP000708298">
    <property type="component" value="Unassembled WGS sequence"/>
</dbReference>
<protein>
    <recommendedName>
        <fullName evidence="4">DUF3309 domain-containing protein</fullName>
    </recommendedName>
</protein>
<dbReference type="AlphaFoldDB" id="A0A963YWY7"/>
<keyword evidence="1" id="KW-1133">Transmembrane helix</keyword>
<accession>A0A963YWY7</accession>
<evidence type="ECO:0000313" key="2">
    <source>
        <dbReference type="EMBL" id="MCB8878425.1"/>
    </source>
</evidence>
<name>A0A963YWY7_9PROT</name>
<reference evidence="2" key="1">
    <citation type="journal article" date="2021" name="Microorganisms">
        <title>Acidisoma silvae sp. nov. and Acidisomacellulosilytica sp. nov., Two Acidophilic Bacteria Isolated from Decaying Wood, Hydrolyzing Cellulose and Producing Poly-3-hydroxybutyrate.</title>
        <authorList>
            <person name="Mieszkin S."/>
            <person name="Pouder E."/>
            <person name="Uroz S."/>
            <person name="Simon-Colin C."/>
            <person name="Alain K."/>
        </authorList>
    </citation>
    <scope>NUCLEOTIDE SEQUENCE</scope>
    <source>
        <strain evidence="2">HW T2.11</strain>
    </source>
</reference>
<feature type="transmembrane region" description="Helical" evidence="1">
    <location>
        <begin position="30"/>
        <end position="48"/>
    </location>
</feature>
<sequence>MVRTLLVIIIIVLLVGGTIGYSYAGEYGYMLEAIIGSAIVISAIFLILDFRR</sequence>
<organism evidence="2 3">
    <name type="scientific">Acidisoma silvae</name>
    <dbReference type="NCBI Taxonomy" id="2802396"/>
    <lineage>
        <taxon>Bacteria</taxon>
        <taxon>Pseudomonadati</taxon>
        <taxon>Pseudomonadota</taxon>
        <taxon>Alphaproteobacteria</taxon>
        <taxon>Acetobacterales</taxon>
        <taxon>Acidocellaceae</taxon>
        <taxon>Acidisoma</taxon>
    </lineage>
</organism>
<evidence type="ECO:0000256" key="1">
    <source>
        <dbReference type="SAM" id="Phobius"/>
    </source>
</evidence>